<proteinExistence type="predicted"/>
<evidence type="ECO:0000313" key="5">
    <source>
        <dbReference type="Proteomes" id="UP000288716"/>
    </source>
</evidence>
<comment type="caution">
    <text evidence="4">The sequence shown here is derived from an EMBL/GenBank/DDBJ whole genome shotgun (WGS) entry which is preliminary data.</text>
</comment>
<feature type="chain" id="PRO_5019038886" evidence="3">
    <location>
        <begin position="21"/>
        <end position="144"/>
    </location>
</feature>
<keyword evidence="3" id="KW-0732">Signal</keyword>
<evidence type="ECO:0000256" key="2">
    <source>
        <dbReference type="PROSITE-ProRule" id="PRU00497"/>
    </source>
</evidence>
<dbReference type="GO" id="GO:0008010">
    <property type="term" value="F:structural constituent of chitin-based larval cuticle"/>
    <property type="evidence" value="ECO:0007669"/>
    <property type="project" value="TreeGrafter"/>
</dbReference>
<feature type="signal peptide" evidence="3">
    <location>
        <begin position="1"/>
        <end position="20"/>
    </location>
</feature>
<dbReference type="PANTHER" id="PTHR10380">
    <property type="entry name" value="CUTICLE PROTEIN"/>
    <property type="match status" value="1"/>
</dbReference>
<dbReference type="GO" id="GO:0062129">
    <property type="term" value="C:chitin-based extracellular matrix"/>
    <property type="evidence" value="ECO:0007669"/>
    <property type="project" value="TreeGrafter"/>
</dbReference>
<dbReference type="InterPro" id="IPR000618">
    <property type="entry name" value="Insect_cuticle"/>
</dbReference>
<dbReference type="OrthoDB" id="6514991at2759"/>
<evidence type="ECO:0000313" key="4">
    <source>
        <dbReference type="EMBL" id="RWS21987.1"/>
    </source>
</evidence>
<feature type="non-terminal residue" evidence="4">
    <location>
        <position position="144"/>
    </location>
</feature>
<organism evidence="4 5">
    <name type="scientific">Leptotrombidium deliense</name>
    <dbReference type="NCBI Taxonomy" id="299467"/>
    <lineage>
        <taxon>Eukaryota</taxon>
        <taxon>Metazoa</taxon>
        <taxon>Ecdysozoa</taxon>
        <taxon>Arthropoda</taxon>
        <taxon>Chelicerata</taxon>
        <taxon>Arachnida</taxon>
        <taxon>Acari</taxon>
        <taxon>Acariformes</taxon>
        <taxon>Trombidiformes</taxon>
        <taxon>Prostigmata</taxon>
        <taxon>Anystina</taxon>
        <taxon>Parasitengona</taxon>
        <taxon>Trombiculoidea</taxon>
        <taxon>Trombiculidae</taxon>
        <taxon>Leptotrombidium</taxon>
    </lineage>
</organism>
<dbReference type="AlphaFoldDB" id="A0A443S389"/>
<dbReference type="PANTHER" id="PTHR10380:SF173">
    <property type="entry name" value="CUTICULAR PROTEIN 47EF, ISOFORM C-RELATED"/>
    <property type="match status" value="1"/>
</dbReference>
<reference evidence="4 5" key="1">
    <citation type="journal article" date="2018" name="Gigascience">
        <title>Genomes of trombidid mites reveal novel predicted allergens and laterally-transferred genes associated with secondary metabolism.</title>
        <authorList>
            <person name="Dong X."/>
            <person name="Chaisiri K."/>
            <person name="Xia D."/>
            <person name="Armstrong S.D."/>
            <person name="Fang Y."/>
            <person name="Donnelly M.J."/>
            <person name="Kadowaki T."/>
            <person name="McGarry J.W."/>
            <person name="Darby A.C."/>
            <person name="Makepeace B.L."/>
        </authorList>
    </citation>
    <scope>NUCLEOTIDE SEQUENCE [LARGE SCALE GENOMIC DNA]</scope>
    <source>
        <strain evidence="4">UoL-UT</strain>
    </source>
</reference>
<dbReference type="Proteomes" id="UP000288716">
    <property type="component" value="Unassembled WGS sequence"/>
</dbReference>
<gene>
    <name evidence="4" type="ORF">B4U80_10521</name>
</gene>
<sequence length="144" mass="15863">MKVFILSIIVVIITINIAYAQHPHHFDPHFLGAVHAAPVLFKPRPYNFGYGFNDGHGTDKHREESGDDFGNKKGSYGYKDAYGIYRQVDYVADAHGFRAVVRTNEPGTANQDPAHVGVMANPVSLIPFNHAHASPPLAAFQHIS</sequence>
<evidence type="ECO:0000256" key="3">
    <source>
        <dbReference type="SAM" id="SignalP"/>
    </source>
</evidence>
<protein>
    <submittedName>
        <fullName evidence="4">Adult-specific rigid cuticular protein 15.7-like protein</fullName>
    </submittedName>
</protein>
<dbReference type="Pfam" id="PF00379">
    <property type="entry name" value="Chitin_bind_4"/>
    <property type="match status" value="1"/>
</dbReference>
<accession>A0A443S389</accession>
<evidence type="ECO:0000256" key="1">
    <source>
        <dbReference type="ARBA" id="ARBA00022460"/>
    </source>
</evidence>
<dbReference type="EMBL" id="NCKV01010132">
    <property type="protein sequence ID" value="RWS21987.1"/>
    <property type="molecule type" value="Genomic_DNA"/>
</dbReference>
<name>A0A443S389_9ACAR</name>
<dbReference type="PROSITE" id="PS51155">
    <property type="entry name" value="CHIT_BIND_RR_2"/>
    <property type="match status" value="1"/>
</dbReference>
<dbReference type="InterPro" id="IPR050468">
    <property type="entry name" value="Cuticle_Struct_Prot"/>
</dbReference>
<keyword evidence="1 2" id="KW-0193">Cuticle</keyword>
<dbReference type="VEuPathDB" id="VectorBase:LDEU010053"/>
<keyword evidence="5" id="KW-1185">Reference proteome</keyword>